<dbReference type="EMBL" id="VIRS01000061">
    <property type="protein sequence ID" value="TQS39686.1"/>
    <property type="molecule type" value="Genomic_DNA"/>
</dbReference>
<feature type="region of interest" description="Disordered" evidence="1">
    <location>
        <begin position="228"/>
        <end position="262"/>
    </location>
</feature>
<sequence length="262" mass="24448">MSIGPLPPSANTMALVAAQNSAPARPAGEMGTDNGGRRQREQDEEFVSALQAASGSKGTEDATVSERGGTDRTREKKDAGKKDEEDSNRRAVIAGSTWHTTMTGMPAPDAAGSLALPAALMAHGQLAVGTGTGGDIQADAAPVAVAGIGVVSEAAGAPGGGPVLNAAGVPIGLAAAGAQGFTVVPASDARHAVEAAMTANANGAAAAAAFVGEGGGVAGVRPPALAGAGTAGPGAAVPGTAGGPSGPGGPGGPGALGGVGGS</sequence>
<evidence type="ECO:0000256" key="1">
    <source>
        <dbReference type="SAM" id="MobiDB-lite"/>
    </source>
</evidence>
<dbReference type="Proteomes" id="UP000317982">
    <property type="component" value="Unassembled WGS sequence"/>
</dbReference>
<comment type="caution">
    <text evidence="2">The sequence shown here is derived from an EMBL/GenBank/DDBJ whole genome shotgun (WGS) entry which is preliminary data.</text>
</comment>
<reference evidence="2 3" key="1">
    <citation type="submission" date="2019-07" db="EMBL/GenBank/DDBJ databases">
        <title>Cryptosporangium phraense sp. nov., isolated from plant litter.</title>
        <authorList>
            <person name="Suriyachadkun C."/>
        </authorList>
    </citation>
    <scope>NUCLEOTIDE SEQUENCE [LARGE SCALE GENOMIC DNA]</scope>
    <source>
        <strain evidence="2 3">A-T 5661</strain>
    </source>
</reference>
<organism evidence="2 3">
    <name type="scientific">Cryptosporangium phraense</name>
    <dbReference type="NCBI Taxonomy" id="2593070"/>
    <lineage>
        <taxon>Bacteria</taxon>
        <taxon>Bacillati</taxon>
        <taxon>Actinomycetota</taxon>
        <taxon>Actinomycetes</taxon>
        <taxon>Cryptosporangiales</taxon>
        <taxon>Cryptosporangiaceae</taxon>
        <taxon>Cryptosporangium</taxon>
    </lineage>
</organism>
<gene>
    <name evidence="2" type="ORF">FL583_38865</name>
</gene>
<feature type="compositionally biased region" description="Low complexity" evidence="1">
    <location>
        <begin position="228"/>
        <end position="239"/>
    </location>
</feature>
<dbReference type="InParanoid" id="A0A545AEC1"/>
<accession>A0A545AEC1</accession>
<feature type="region of interest" description="Disordered" evidence="1">
    <location>
        <begin position="1"/>
        <end position="92"/>
    </location>
</feature>
<protein>
    <submittedName>
        <fullName evidence="2">Uncharacterized protein</fullName>
    </submittedName>
</protein>
<evidence type="ECO:0000313" key="3">
    <source>
        <dbReference type="Proteomes" id="UP000317982"/>
    </source>
</evidence>
<feature type="compositionally biased region" description="Basic and acidic residues" evidence="1">
    <location>
        <begin position="68"/>
        <end position="89"/>
    </location>
</feature>
<proteinExistence type="predicted"/>
<feature type="compositionally biased region" description="Gly residues" evidence="1">
    <location>
        <begin position="240"/>
        <end position="262"/>
    </location>
</feature>
<keyword evidence="3" id="KW-1185">Reference proteome</keyword>
<evidence type="ECO:0000313" key="2">
    <source>
        <dbReference type="EMBL" id="TQS39686.1"/>
    </source>
</evidence>
<name>A0A545AEC1_9ACTN</name>
<feature type="non-terminal residue" evidence="2">
    <location>
        <position position="262"/>
    </location>
</feature>
<dbReference type="AlphaFoldDB" id="A0A545AEC1"/>